<feature type="domain" description="Multidrug resistance protein MdtA-like alpha-helical hairpin" evidence="4">
    <location>
        <begin position="98"/>
        <end position="166"/>
    </location>
</feature>
<dbReference type="Gene3D" id="2.40.50.100">
    <property type="match status" value="1"/>
</dbReference>
<keyword evidence="3" id="KW-0732">Signal</keyword>
<dbReference type="PROSITE" id="PS51257">
    <property type="entry name" value="PROKAR_LIPOPROTEIN"/>
    <property type="match status" value="1"/>
</dbReference>
<sequence length="392" mass="41607">MTFKNASSMVLALALLAGCSSSEQPQPQAPKVGVVKLAEQQVELTTDLPGRIQASETSEVRPQISGVIRQRLFAEGSYVKAGQVLYEIEDAPYRAALGTAQGNLANAQASVRATQLQADRYRDLVEINAVSKQEYDNAVAAAQQAKANVASQKSAVDSARVNLNFTRIRAPISGRIGRSFYTRGALVQTGQSDPLATIMSTSSVYVDVTQSAAQILNLKEALASGGLSRETSDSARVKLILPNGKTYPIEGRLQFAEVSVDPETGSVALRATFPNPDGMLLPGMFVRARLVEGVKQNAILAPQQGISRDPRGRATALVVNAENKVEMRQVKAERPIGDKWLVTEGLKPGDRLIVEGLSGVQPGATVTPGAPQQITAARAPALAKSATATEKH</sequence>
<dbReference type="EMBL" id="FVZE01000002">
    <property type="protein sequence ID" value="SLJ96444.1"/>
    <property type="molecule type" value="Genomic_DNA"/>
</dbReference>
<dbReference type="InterPro" id="IPR058627">
    <property type="entry name" value="MdtA-like_C"/>
</dbReference>
<evidence type="ECO:0000313" key="9">
    <source>
        <dbReference type="Proteomes" id="UP000190989"/>
    </source>
</evidence>
<feature type="domain" description="Multidrug resistance protein MdtA-like beta-barrel" evidence="6">
    <location>
        <begin position="204"/>
        <end position="293"/>
    </location>
</feature>
<comment type="similarity">
    <text evidence="2">Belongs to the membrane fusion protein (MFP) (TC 8.A.1) family.</text>
</comment>
<evidence type="ECO:0000313" key="8">
    <source>
        <dbReference type="EMBL" id="SLJ96444.1"/>
    </source>
</evidence>
<dbReference type="Gene3D" id="1.10.287.470">
    <property type="entry name" value="Helix hairpin bin"/>
    <property type="match status" value="1"/>
</dbReference>
<dbReference type="PANTHER" id="PTHR30158">
    <property type="entry name" value="ACRA/E-RELATED COMPONENT OF DRUG EFFLUX TRANSPORTER"/>
    <property type="match status" value="1"/>
</dbReference>
<proteinExistence type="inferred from homology"/>
<dbReference type="GO" id="GO:0022857">
    <property type="term" value="F:transmembrane transporter activity"/>
    <property type="evidence" value="ECO:0007669"/>
    <property type="project" value="InterPro"/>
</dbReference>
<dbReference type="FunFam" id="2.40.420.20:FF:000001">
    <property type="entry name" value="Efflux RND transporter periplasmic adaptor subunit"/>
    <property type="match status" value="1"/>
</dbReference>
<gene>
    <name evidence="8" type="ORF">SAMN06295987_102674</name>
</gene>
<dbReference type="Pfam" id="PF25917">
    <property type="entry name" value="BSH_RND"/>
    <property type="match status" value="1"/>
</dbReference>
<dbReference type="Proteomes" id="UP000190989">
    <property type="component" value="Unassembled WGS sequence"/>
</dbReference>
<dbReference type="Gene3D" id="2.40.30.170">
    <property type="match status" value="1"/>
</dbReference>
<dbReference type="SUPFAM" id="SSF111369">
    <property type="entry name" value="HlyD-like secretion proteins"/>
    <property type="match status" value="1"/>
</dbReference>
<dbReference type="InterPro" id="IPR006143">
    <property type="entry name" value="RND_pump_MFP"/>
</dbReference>
<dbReference type="Pfam" id="PF25944">
    <property type="entry name" value="Beta-barrel_RND"/>
    <property type="match status" value="1"/>
</dbReference>
<organism evidence="8 9">
    <name type="scientific">Novosphingobium mathurense</name>
    <dbReference type="NCBI Taxonomy" id="428990"/>
    <lineage>
        <taxon>Bacteria</taxon>
        <taxon>Pseudomonadati</taxon>
        <taxon>Pseudomonadota</taxon>
        <taxon>Alphaproteobacteria</taxon>
        <taxon>Sphingomonadales</taxon>
        <taxon>Sphingomonadaceae</taxon>
        <taxon>Novosphingobium</taxon>
    </lineage>
</organism>
<dbReference type="InterPro" id="IPR058624">
    <property type="entry name" value="MdtA-like_HH"/>
</dbReference>
<dbReference type="RefSeq" id="WP_139383951.1">
    <property type="nucleotide sequence ID" value="NZ_FVZE01000002.1"/>
</dbReference>
<evidence type="ECO:0000256" key="1">
    <source>
        <dbReference type="ARBA" id="ARBA00004196"/>
    </source>
</evidence>
<feature type="signal peptide" evidence="3">
    <location>
        <begin position="1"/>
        <end position="25"/>
    </location>
</feature>
<comment type="subcellular location">
    <subcellularLocation>
        <location evidence="1">Cell envelope</location>
    </subcellularLocation>
</comment>
<accession>A0A1U6HKV7</accession>
<evidence type="ECO:0000256" key="2">
    <source>
        <dbReference type="ARBA" id="ARBA00009477"/>
    </source>
</evidence>
<evidence type="ECO:0000259" key="7">
    <source>
        <dbReference type="Pfam" id="PF25967"/>
    </source>
</evidence>
<keyword evidence="9" id="KW-1185">Reference proteome</keyword>
<dbReference type="GO" id="GO:0005886">
    <property type="term" value="C:plasma membrane"/>
    <property type="evidence" value="ECO:0007669"/>
    <property type="project" value="UniProtKB-SubCell"/>
</dbReference>
<dbReference type="NCBIfam" id="TIGR01730">
    <property type="entry name" value="RND_mfp"/>
    <property type="match status" value="1"/>
</dbReference>
<feature type="domain" description="Multidrug resistance protein MdtA-like C-terminal permuted SH3" evidence="7">
    <location>
        <begin position="297"/>
        <end position="357"/>
    </location>
</feature>
<dbReference type="InterPro" id="IPR058625">
    <property type="entry name" value="MdtA-like_BSH"/>
</dbReference>
<evidence type="ECO:0000256" key="3">
    <source>
        <dbReference type="SAM" id="SignalP"/>
    </source>
</evidence>
<dbReference type="STRING" id="428990.SAMN06295987_102674"/>
<dbReference type="Gene3D" id="2.40.420.20">
    <property type="match status" value="1"/>
</dbReference>
<reference evidence="9" key="1">
    <citation type="submission" date="2017-02" db="EMBL/GenBank/DDBJ databases">
        <authorList>
            <person name="Varghese N."/>
            <person name="Submissions S."/>
        </authorList>
    </citation>
    <scope>NUCLEOTIDE SEQUENCE [LARGE SCALE GENOMIC DNA]</scope>
    <source>
        <strain evidence="9">SM117</strain>
    </source>
</reference>
<feature type="chain" id="PRO_5012843707" evidence="3">
    <location>
        <begin position="26"/>
        <end position="392"/>
    </location>
</feature>
<dbReference type="AlphaFoldDB" id="A0A1U6HKV7"/>
<dbReference type="Pfam" id="PF25967">
    <property type="entry name" value="RND-MFP_C"/>
    <property type="match status" value="1"/>
</dbReference>
<feature type="domain" description="Multidrug resistance protein MdtA-like barrel-sandwich hybrid" evidence="5">
    <location>
        <begin position="57"/>
        <end position="198"/>
    </location>
</feature>
<dbReference type="GO" id="GO:0046677">
    <property type="term" value="P:response to antibiotic"/>
    <property type="evidence" value="ECO:0007669"/>
    <property type="project" value="TreeGrafter"/>
</dbReference>
<dbReference type="InterPro" id="IPR058626">
    <property type="entry name" value="MdtA-like_b-barrel"/>
</dbReference>
<dbReference type="PANTHER" id="PTHR30158:SF3">
    <property type="entry name" value="MULTIDRUG EFFLUX PUMP SUBUNIT ACRA-RELATED"/>
    <property type="match status" value="1"/>
</dbReference>
<evidence type="ECO:0000259" key="4">
    <source>
        <dbReference type="Pfam" id="PF25876"/>
    </source>
</evidence>
<name>A0A1U6HKV7_9SPHN</name>
<evidence type="ECO:0000259" key="5">
    <source>
        <dbReference type="Pfam" id="PF25917"/>
    </source>
</evidence>
<evidence type="ECO:0000259" key="6">
    <source>
        <dbReference type="Pfam" id="PF25944"/>
    </source>
</evidence>
<protein>
    <submittedName>
        <fullName evidence="8">Membrane fusion protein, multidrug efflux system</fullName>
    </submittedName>
</protein>
<dbReference type="Pfam" id="PF25876">
    <property type="entry name" value="HH_MFP_RND"/>
    <property type="match status" value="1"/>
</dbReference>